<dbReference type="EMBL" id="BGZK01001232">
    <property type="protein sequence ID" value="GBP75020.1"/>
    <property type="molecule type" value="Genomic_DNA"/>
</dbReference>
<evidence type="ECO:0000313" key="2">
    <source>
        <dbReference type="Proteomes" id="UP000299102"/>
    </source>
</evidence>
<gene>
    <name evidence="1" type="ORF">EVAR_82438_1</name>
</gene>
<organism evidence="1 2">
    <name type="scientific">Eumeta variegata</name>
    <name type="common">Bagworm moth</name>
    <name type="synonym">Eumeta japonica</name>
    <dbReference type="NCBI Taxonomy" id="151549"/>
    <lineage>
        <taxon>Eukaryota</taxon>
        <taxon>Metazoa</taxon>
        <taxon>Ecdysozoa</taxon>
        <taxon>Arthropoda</taxon>
        <taxon>Hexapoda</taxon>
        <taxon>Insecta</taxon>
        <taxon>Pterygota</taxon>
        <taxon>Neoptera</taxon>
        <taxon>Endopterygota</taxon>
        <taxon>Lepidoptera</taxon>
        <taxon>Glossata</taxon>
        <taxon>Ditrysia</taxon>
        <taxon>Tineoidea</taxon>
        <taxon>Psychidae</taxon>
        <taxon>Oiketicinae</taxon>
        <taxon>Eumeta</taxon>
    </lineage>
</organism>
<sequence>MSSKLLLNSTTNNIKVRLLHAFSLRGRRAPSTAIQGARARRVEQPRHVFRRRLTKAFTTPLQPSSGDFCDASLYTDVLVAS</sequence>
<accession>A0A4C1YIW4</accession>
<proteinExistence type="predicted"/>
<dbReference type="Proteomes" id="UP000299102">
    <property type="component" value="Unassembled WGS sequence"/>
</dbReference>
<dbReference type="AlphaFoldDB" id="A0A4C1YIW4"/>
<keyword evidence="2" id="KW-1185">Reference proteome</keyword>
<name>A0A4C1YIW4_EUMVA</name>
<reference evidence="1 2" key="1">
    <citation type="journal article" date="2019" name="Commun. Biol.">
        <title>The bagworm genome reveals a unique fibroin gene that provides high tensile strength.</title>
        <authorList>
            <person name="Kono N."/>
            <person name="Nakamura H."/>
            <person name="Ohtoshi R."/>
            <person name="Tomita M."/>
            <person name="Numata K."/>
            <person name="Arakawa K."/>
        </authorList>
    </citation>
    <scope>NUCLEOTIDE SEQUENCE [LARGE SCALE GENOMIC DNA]</scope>
</reference>
<comment type="caution">
    <text evidence="1">The sequence shown here is derived from an EMBL/GenBank/DDBJ whole genome shotgun (WGS) entry which is preliminary data.</text>
</comment>
<evidence type="ECO:0000313" key="1">
    <source>
        <dbReference type="EMBL" id="GBP75020.1"/>
    </source>
</evidence>
<protein>
    <submittedName>
        <fullName evidence="1">Uncharacterized protein</fullName>
    </submittedName>
</protein>